<organism evidence="1">
    <name type="scientific">Noctiluca scintillans</name>
    <name type="common">Sea sparkle</name>
    <name type="synonym">Red tide dinoflagellate</name>
    <dbReference type="NCBI Taxonomy" id="2966"/>
    <lineage>
        <taxon>Eukaryota</taxon>
        <taxon>Sar</taxon>
        <taxon>Alveolata</taxon>
        <taxon>Dinophyceae</taxon>
        <taxon>Noctilucales</taxon>
        <taxon>Noctilucaceae</taxon>
        <taxon>Noctiluca</taxon>
    </lineage>
</organism>
<dbReference type="EMBL" id="HBFQ01015029">
    <property type="protein sequence ID" value="CAD8836072.1"/>
    <property type="molecule type" value="Transcribed_RNA"/>
</dbReference>
<proteinExistence type="predicted"/>
<sequence>MQRQLHQEGLSYHTIRGNLDAVAYAGLQDRSRNFASHPVYLDDVDWRVPKLVTCKDPAYNGAGDVRGLGNKEAEGQRIEGALAQEAFEQSAIALRKSQRFPPKPEIIPKPGVPFLEAHPNYRPEDDLFQTRLLVRSLDEAMTGDPLEPMPWPIIFPEDIANYRSGKKVKDDCPMA</sequence>
<name>A0A7S0ZXU9_NOCSC</name>
<gene>
    <name evidence="1" type="ORF">NSCI0253_LOCUS10420</name>
</gene>
<accession>A0A7S0ZXU9</accession>
<dbReference type="AlphaFoldDB" id="A0A7S0ZXU9"/>
<protein>
    <submittedName>
        <fullName evidence="1">Uncharacterized protein</fullName>
    </submittedName>
</protein>
<evidence type="ECO:0000313" key="1">
    <source>
        <dbReference type="EMBL" id="CAD8836072.1"/>
    </source>
</evidence>
<reference evidence="1" key="1">
    <citation type="submission" date="2021-01" db="EMBL/GenBank/DDBJ databases">
        <authorList>
            <person name="Corre E."/>
            <person name="Pelletier E."/>
            <person name="Niang G."/>
            <person name="Scheremetjew M."/>
            <person name="Finn R."/>
            <person name="Kale V."/>
            <person name="Holt S."/>
            <person name="Cochrane G."/>
            <person name="Meng A."/>
            <person name="Brown T."/>
            <person name="Cohen L."/>
        </authorList>
    </citation>
    <scope>NUCLEOTIDE SEQUENCE</scope>
</reference>